<comment type="caution">
    <text evidence="2">The sequence shown here is derived from an EMBL/GenBank/DDBJ whole genome shotgun (WGS) entry which is preliminary data.</text>
</comment>
<dbReference type="AlphaFoldDB" id="A0AAV7IP25"/>
<protein>
    <submittedName>
        <fullName evidence="2">Uncharacterized protein</fullName>
    </submittedName>
</protein>
<dbReference type="EMBL" id="JAHXZJ010001119">
    <property type="protein sequence ID" value="KAH0554922.1"/>
    <property type="molecule type" value="Genomic_DNA"/>
</dbReference>
<keyword evidence="1" id="KW-0472">Membrane</keyword>
<proteinExistence type="predicted"/>
<reference evidence="2 3" key="1">
    <citation type="journal article" date="2021" name="J. Hered.">
        <title>A chromosome-level genome assembly of the parasitoid wasp, Cotesia glomerata (Hymenoptera: Braconidae).</title>
        <authorList>
            <person name="Pinto B.J."/>
            <person name="Weis J.J."/>
            <person name="Gamble T."/>
            <person name="Ode P.J."/>
            <person name="Paul R."/>
            <person name="Zaspel J.M."/>
        </authorList>
    </citation>
    <scope>NUCLEOTIDE SEQUENCE [LARGE SCALE GENOMIC DNA]</scope>
    <source>
        <strain evidence="2">CgM1</strain>
    </source>
</reference>
<name>A0AAV7IP25_COTGL</name>
<keyword evidence="3" id="KW-1185">Reference proteome</keyword>
<accession>A0AAV7IP25</accession>
<evidence type="ECO:0000313" key="3">
    <source>
        <dbReference type="Proteomes" id="UP000826195"/>
    </source>
</evidence>
<keyword evidence="1" id="KW-0812">Transmembrane</keyword>
<gene>
    <name evidence="2" type="ORF">KQX54_013874</name>
</gene>
<dbReference type="Proteomes" id="UP000826195">
    <property type="component" value="Unassembled WGS sequence"/>
</dbReference>
<evidence type="ECO:0000313" key="2">
    <source>
        <dbReference type="EMBL" id="KAH0554922.1"/>
    </source>
</evidence>
<keyword evidence="1" id="KW-1133">Transmembrane helix</keyword>
<organism evidence="2 3">
    <name type="scientific">Cotesia glomerata</name>
    <name type="common">Lepidopteran parasitic wasp</name>
    <name type="synonym">Apanteles glomeratus</name>
    <dbReference type="NCBI Taxonomy" id="32391"/>
    <lineage>
        <taxon>Eukaryota</taxon>
        <taxon>Metazoa</taxon>
        <taxon>Ecdysozoa</taxon>
        <taxon>Arthropoda</taxon>
        <taxon>Hexapoda</taxon>
        <taxon>Insecta</taxon>
        <taxon>Pterygota</taxon>
        <taxon>Neoptera</taxon>
        <taxon>Endopterygota</taxon>
        <taxon>Hymenoptera</taxon>
        <taxon>Apocrita</taxon>
        <taxon>Ichneumonoidea</taxon>
        <taxon>Braconidae</taxon>
        <taxon>Microgastrinae</taxon>
        <taxon>Cotesia</taxon>
    </lineage>
</organism>
<feature type="transmembrane region" description="Helical" evidence="1">
    <location>
        <begin position="6"/>
        <end position="23"/>
    </location>
</feature>
<sequence>MDLFIIFIIMFGLIFFIILGFIVKTFCQACGNADPSNSSNNRWNGNNDTGFSNNQTSDFDAINLFSSTTPSVWDSIIVSSDTGANCDVAIGDSGGGYCDAGGGTVDAGGCCDAGGGGCDSGGGGSCD</sequence>
<evidence type="ECO:0000256" key="1">
    <source>
        <dbReference type="SAM" id="Phobius"/>
    </source>
</evidence>